<evidence type="ECO:0000313" key="2">
    <source>
        <dbReference type="EMBL" id="TKS66088.1"/>
    </source>
</evidence>
<dbReference type="EMBL" id="CM014078">
    <property type="protein sequence ID" value="TKS66088.1"/>
    <property type="molecule type" value="Genomic_DNA"/>
</dbReference>
<keyword evidence="3" id="KW-1185">Reference proteome</keyword>
<sequence>MMALQHKHHDAPYVFPPPPPPRHMDRYLQQSRNRMRALHLEKPGLKSHTRTGVKYQPELADSTTMVMPQPTNSFHPSLLHPNYNMPMVEYPGPTGPIRVQRGWTAPDMMEAGKQHPSLESGGYRFGEELVSFCKNWTPTSHKLRRLLKNRFTSDQFQRIATDLDGDYHQEQ</sequence>
<evidence type="ECO:0000313" key="3">
    <source>
        <dbReference type="Proteomes" id="UP000298787"/>
    </source>
</evidence>
<name>A0A4U5TXS3_COLLU</name>
<protein>
    <submittedName>
        <fullName evidence="2">Uncharacterized protein</fullName>
    </submittedName>
</protein>
<reference evidence="2 3" key="1">
    <citation type="submission" date="2019-01" db="EMBL/GenBank/DDBJ databases">
        <title>Genome Assembly of Collichthys lucidus.</title>
        <authorList>
            <person name="Cai M."/>
            <person name="Xiao S."/>
        </authorList>
    </citation>
    <scope>NUCLEOTIDE SEQUENCE [LARGE SCALE GENOMIC DNA]</scope>
    <source>
        <strain evidence="2">JT15FE1705JMU</strain>
        <tissue evidence="2">Muscle</tissue>
    </source>
</reference>
<accession>A0A4U5TXS3</accession>
<proteinExistence type="predicted"/>
<feature type="region of interest" description="Disordered" evidence="1">
    <location>
        <begin position="1"/>
        <end position="21"/>
    </location>
</feature>
<gene>
    <name evidence="2" type="ORF">D9C73_000144</name>
</gene>
<dbReference type="AlphaFoldDB" id="A0A4U5TXS3"/>
<organism evidence="2 3">
    <name type="scientific">Collichthys lucidus</name>
    <name type="common">Big head croaker</name>
    <name type="synonym">Sciaena lucida</name>
    <dbReference type="NCBI Taxonomy" id="240159"/>
    <lineage>
        <taxon>Eukaryota</taxon>
        <taxon>Metazoa</taxon>
        <taxon>Chordata</taxon>
        <taxon>Craniata</taxon>
        <taxon>Vertebrata</taxon>
        <taxon>Euteleostomi</taxon>
        <taxon>Actinopterygii</taxon>
        <taxon>Neopterygii</taxon>
        <taxon>Teleostei</taxon>
        <taxon>Neoteleostei</taxon>
        <taxon>Acanthomorphata</taxon>
        <taxon>Eupercaria</taxon>
        <taxon>Sciaenidae</taxon>
        <taxon>Collichthys</taxon>
    </lineage>
</organism>
<evidence type="ECO:0000256" key="1">
    <source>
        <dbReference type="SAM" id="MobiDB-lite"/>
    </source>
</evidence>
<dbReference type="Proteomes" id="UP000298787">
    <property type="component" value="Chromosome 1"/>
</dbReference>